<keyword evidence="2" id="KW-1185">Reference proteome</keyword>
<evidence type="ECO:0000313" key="2">
    <source>
        <dbReference type="Proteomes" id="UP000606194"/>
    </source>
</evidence>
<proteinExistence type="predicted"/>
<organism evidence="1 2">
    <name type="scientific">Streptomyces humidus</name>
    <dbReference type="NCBI Taxonomy" id="52259"/>
    <lineage>
        <taxon>Bacteria</taxon>
        <taxon>Bacillati</taxon>
        <taxon>Actinomycetota</taxon>
        <taxon>Actinomycetes</taxon>
        <taxon>Kitasatosporales</taxon>
        <taxon>Streptomycetaceae</taxon>
        <taxon>Streptomyces</taxon>
    </lineage>
</organism>
<name>A0A918G8M9_9ACTN</name>
<accession>A0A918G8M9</accession>
<sequence>MAEGNSQKLARRAAESVKVRFESPERPAAFVSFTQAGSTGPAGSVLRSHFVGNAHIPDVSLILRERGN</sequence>
<dbReference type="Proteomes" id="UP000606194">
    <property type="component" value="Unassembled WGS sequence"/>
</dbReference>
<reference evidence="1" key="2">
    <citation type="submission" date="2020-09" db="EMBL/GenBank/DDBJ databases">
        <authorList>
            <person name="Sun Q."/>
            <person name="Ohkuma M."/>
        </authorList>
    </citation>
    <scope>NUCLEOTIDE SEQUENCE</scope>
    <source>
        <strain evidence="1">JCM 4386</strain>
    </source>
</reference>
<reference evidence="1" key="1">
    <citation type="journal article" date="2014" name="Int. J. Syst. Evol. Microbiol.">
        <title>Complete genome sequence of Corynebacterium casei LMG S-19264T (=DSM 44701T), isolated from a smear-ripened cheese.</title>
        <authorList>
            <consortium name="US DOE Joint Genome Institute (JGI-PGF)"/>
            <person name="Walter F."/>
            <person name="Albersmeier A."/>
            <person name="Kalinowski J."/>
            <person name="Ruckert C."/>
        </authorList>
    </citation>
    <scope>NUCLEOTIDE SEQUENCE</scope>
    <source>
        <strain evidence="1">JCM 4386</strain>
    </source>
</reference>
<evidence type="ECO:0000313" key="1">
    <source>
        <dbReference type="EMBL" id="GGS23772.1"/>
    </source>
</evidence>
<gene>
    <name evidence="1" type="ORF">GCM10010269_73260</name>
</gene>
<comment type="caution">
    <text evidence="1">The sequence shown here is derived from an EMBL/GenBank/DDBJ whole genome shotgun (WGS) entry which is preliminary data.</text>
</comment>
<protein>
    <submittedName>
        <fullName evidence="1">Uncharacterized protein</fullName>
    </submittedName>
</protein>
<dbReference type="AlphaFoldDB" id="A0A918G8M9"/>
<dbReference type="EMBL" id="BMTL01000043">
    <property type="protein sequence ID" value="GGS23772.1"/>
    <property type="molecule type" value="Genomic_DNA"/>
</dbReference>